<dbReference type="EMBL" id="JBHLUU010000015">
    <property type="protein sequence ID" value="MFC0474393.1"/>
    <property type="molecule type" value="Genomic_DNA"/>
</dbReference>
<proteinExistence type="predicted"/>
<protein>
    <submittedName>
        <fullName evidence="2">Uncharacterized protein</fullName>
    </submittedName>
</protein>
<keyword evidence="3" id="KW-1185">Reference proteome</keyword>
<organism evidence="2 3">
    <name type="scientific">Robertmurraya beringensis</name>
    <dbReference type="NCBI Taxonomy" id="641660"/>
    <lineage>
        <taxon>Bacteria</taxon>
        <taxon>Bacillati</taxon>
        <taxon>Bacillota</taxon>
        <taxon>Bacilli</taxon>
        <taxon>Bacillales</taxon>
        <taxon>Bacillaceae</taxon>
        <taxon>Robertmurraya</taxon>
    </lineage>
</organism>
<dbReference type="Proteomes" id="UP001589738">
    <property type="component" value="Unassembled WGS sequence"/>
</dbReference>
<feature type="region of interest" description="Disordered" evidence="1">
    <location>
        <begin position="29"/>
        <end position="111"/>
    </location>
</feature>
<sequence length="164" mass="19198">MQFLLENPFILVVLIGIISSFYKQMKGTGEDEHQKRKQPKPFLPGQTSEKSKPFIDFDFGELQQKFERPQTEKKEPEKTQSLSTNRVQEVKNTYREQTYTPNKKVDRQTTGRLNQQPRVEAAVKTDHDLHVSKQTLRDAVIWSEILGPPKAKQGYHRKRTNSHY</sequence>
<comment type="caution">
    <text evidence="2">The sequence shown here is derived from an EMBL/GenBank/DDBJ whole genome shotgun (WGS) entry which is preliminary data.</text>
</comment>
<gene>
    <name evidence="2" type="ORF">ACFFHF_03660</name>
</gene>
<evidence type="ECO:0000256" key="1">
    <source>
        <dbReference type="SAM" id="MobiDB-lite"/>
    </source>
</evidence>
<evidence type="ECO:0000313" key="2">
    <source>
        <dbReference type="EMBL" id="MFC0474393.1"/>
    </source>
</evidence>
<evidence type="ECO:0000313" key="3">
    <source>
        <dbReference type="Proteomes" id="UP001589738"/>
    </source>
</evidence>
<accession>A0ABV6KM81</accession>
<dbReference type="RefSeq" id="WP_160547443.1">
    <property type="nucleotide sequence ID" value="NZ_JBHLUU010000015.1"/>
</dbReference>
<reference evidence="2 3" key="1">
    <citation type="submission" date="2024-09" db="EMBL/GenBank/DDBJ databases">
        <authorList>
            <person name="Sun Q."/>
            <person name="Mori K."/>
        </authorList>
    </citation>
    <scope>NUCLEOTIDE SEQUENCE [LARGE SCALE GENOMIC DNA]</scope>
    <source>
        <strain evidence="2 3">CGMCC 1.9126</strain>
    </source>
</reference>
<feature type="compositionally biased region" description="Basic and acidic residues" evidence="1">
    <location>
        <begin position="64"/>
        <end position="78"/>
    </location>
</feature>
<name>A0ABV6KM81_9BACI</name>